<accession>A0A0U1PQM8</accession>
<dbReference type="EMBL" id="JQGJ02000001">
    <property type="protein sequence ID" value="KKK07956.1"/>
    <property type="molecule type" value="Genomic_DNA"/>
</dbReference>
<proteinExistence type="predicted"/>
<protein>
    <submittedName>
        <fullName evidence="1">Uncharacterized protein</fullName>
    </submittedName>
</protein>
<organism evidence="1 2">
    <name type="scientific">Pseudomonas frederiksbergensis</name>
    <dbReference type="NCBI Taxonomy" id="104087"/>
    <lineage>
        <taxon>Bacteria</taxon>
        <taxon>Pseudomonadati</taxon>
        <taxon>Pseudomonadota</taxon>
        <taxon>Gammaproteobacteria</taxon>
        <taxon>Pseudomonadales</taxon>
        <taxon>Pseudomonadaceae</taxon>
        <taxon>Pseudomonas</taxon>
    </lineage>
</organism>
<name>A0A0U1PQM8_9PSED</name>
<dbReference type="Proteomes" id="UP000030949">
    <property type="component" value="Unassembled WGS sequence"/>
</dbReference>
<dbReference type="RefSeq" id="WP_039593013.1">
    <property type="nucleotide sequence ID" value="NZ_CP142104.1"/>
</dbReference>
<evidence type="ECO:0000313" key="1">
    <source>
        <dbReference type="EMBL" id="KKK07956.1"/>
    </source>
</evidence>
<comment type="caution">
    <text evidence="1">The sequence shown here is derived from an EMBL/GenBank/DDBJ whole genome shotgun (WGS) entry which is preliminary data.</text>
</comment>
<gene>
    <name evidence="1" type="ORF">JZ00_30350</name>
</gene>
<reference evidence="1 2" key="1">
    <citation type="submission" date="2015-03" db="EMBL/GenBank/DDBJ databases">
        <title>Pseudomonas frederiksbergensis hydrocarbon degrader.</title>
        <authorList>
            <person name="Brown L.M."/>
            <person name="Ruiz O.N."/>
            <person name="Mueller S."/>
            <person name="Gunasekera T.S."/>
        </authorList>
    </citation>
    <scope>NUCLEOTIDE SEQUENCE [LARGE SCALE GENOMIC DNA]</scope>
    <source>
        <strain evidence="1 2">SI8</strain>
    </source>
</reference>
<sequence>MDEGRNKNKKHSQVPSMKTFNRSAFHLPSSLRLSAILPLFESLCIQRKGAVVCCMPGAPIVRLPRS</sequence>
<dbReference type="AlphaFoldDB" id="A0A0U1PQM8"/>
<evidence type="ECO:0000313" key="2">
    <source>
        <dbReference type="Proteomes" id="UP000030949"/>
    </source>
</evidence>